<dbReference type="Ensembl" id="ENSPSTT00000017373.1">
    <property type="protein sequence ID" value="ENSPSTP00000016579.1"/>
    <property type="gene ID" value="ENSPSTG00000011782.1"/>
</dbReference>
<proteinExistence type="predicted"/>
<evidence type="ECO:0000256" key="1">
    <source>
        <dbReference type="ARBA" id="ARBA00004613"/>
    </source>
</evidence>
<evidence type="ECO:0000256" key="2">
    <source>
        <dbReference type="ARBA" id="ARBA00022525"/>
    </source>
</evidence>
<dbReference type="PROSITE" id="PS50958">
    <property type="entry name" value="SMB_2"/>
    <property type="match status" value="2"/>
</dbReference>
<keyword evidence="9" id="KW-1133">Transmembrane helix</keyword>
<keyword evidence="4" id="KW-0677">Repeat</keyword>
<organism evidence="11 12">
    <name type="scientific">Pavo cristatus</name>
    <name type="common">Indian peafowl</name>
    <name type="synonym">Blue peafowl</name>
    <dbReference type="NCBI Taxonomy" id="9049"/>
    <lineage>
        <taxon>Eukaryota</taxon>
        <taxon>Metazoa</taxon>
        <taxon>Chordata</taxon>
        <taxon>Craniata</taxon>
        <taxon>Vertebrata</taxon>
        <taxon>Euteleostomi</taxon>
        <taxon>Archelosauria</taxon>
        <taxon>Archosauria</taxon>
        <taxon>Dinosauria</taxon>
        <taxon>Saurischia</taxon>
        <taxon>Theropoda</taxon>
        <taxon>Coelurosauria</taxon>
        <taxon>Aves</taxon>
        <taxon>Neognathae</taxon>
        <taxon>Galloanserae</taxon>
        <taxon>Galliformes</taxon>
        <taxon>Phasianidae</taxon>
        <taxon>Phasianinae</taxon>
        <taxon>Pavo</taxon>
    </lineage>
</organism>
<dbReference type="InterPro" id="IPR020436">
    <property type="entry name" value="SMB_chordata"/>
</dbReference>
<feature type="domain" description="SMB" evidence="10">
    <location>
        <begin position="128"/>
        <end position="172"/>
    </location>
</feature>
<dbReference type="GO" id="GO:0046034">
    <property type="term" value="P:ATP metabolic process"/>
    <property type="evidence" value="ECO:0007669"/>
    <property type="project" value="TreeGrafter"/>
</dbReference>
<dbReference type="GO" id="GO:0004551">
    <property type="term" value="F:dinucleotide phosphatase activity"/>
    <property type="evidence" value="ECO:0007669"/>
    <property type="project" value="TreeGrafter"/>
</dbReference>
<dbReference type="AlphaFoldDB" id="A0A8C9FIK5"/>
<keyword evidence="9" id="KW-0812">Transmembrane</keyword>
<keyword evidence="12" id="KW-1185">Reference proteome</keyword>
<dbReference type="Pfam" id="PF01663">
    <property type="entry name" value="Phosphodiest"/>
    <property type="match status" value="1"/>
</dbReference>
<keyword evidence="3" id="KW-0479">Metal-binding</keyword>
<dbReference type="GO" id="GO:0004528">
    <property type="term" value="F:phosphodiesterase I activity"/>
    <property type="evidence" value="ECO:0007669"/>
    <property type="project" value="TreeGrafter"/>
</dbReference>
<keyword evidence="9" id="KW-0472">Membrane</keyword>
<evidence type="ECO:0000256" key="4">
    <source>
        <dbReference type="ARBA" id="ARBA00022737"/>
    </source>
</evidence>
<feature type="domain" description="SMB" evidence="10">
    <location>
        <begin position="87"/>
        <end position="127"/>
    </location>
</feature>
<reference evidence="11" key="2">
    <citation type="submission" date="2025-09" db="UniProtKB">
        <authorList>
            <consortium name="Ensembl"/>
        </authorList>
    </citation>
    <scope>IDENTIFICATION</scope>
</reference>
<dbReference type="InterPro" id="IPR017850">
    <property type="entry name" value="Alkaline_phosphatase_core_sf"/>
</dbReference>
<dbReference type="PANTHER" id="PTHR10151">
    <property type="entry name" value="ECTONUCLEOTIDE PYROPHOSPHATASE/PHOSPHODIESTERASE"/>
    <property type="match status" value="1"/>
</dbReference>
<evidence type="ECO:0000256" key="6">
    <source>
        <dbReference type="ARBA" id="ARBA00023157"/>
    </source>
</evidence>
<dbReference type="InterPro" id="IPR036024">
    <property type="entry name" value="Somatomedin_B-like_dom_sf"/>
</dbReference>
<dbReference type="GO" id="GO:0009143">
    <property type="term" value="P:nucleoside triphosphate catabolic process"/>
    <property type="evidence" value="ECO:0007669"/>
    <property type="project" value="TreeGrafter"/>
</dbReference>
<evidence type="ECO:0000313" key="11">
    <source>
        <dbReference type="Ensembl" id="ENSPSTP00000016579.1"/>
    </source>
</evidence>
<dbReference type="GO" id="GO:0009986">
    <property type="term" value="C:cell surface"/>
    <property type="evidence" value="ECO:0007669"/>
    <property type="project" value="TreeGrafter"/>
</dbReference>
<dbReference type="GO" id="GO:0030500">
    <property type="term" value="P:regulation of bone mineralization"/>
    <property type="evidence" value="ECO:0007669"/>
    <property type="project" value="TreeGrafter"/>
</dbReference>
<evidence type="ECO:0000256" key="5">
    <source>
        <dbReference type="ARBA" id="ARBA00022801"/>
    </source>
</evidence>
<dbReference type="SMART" id="SM00201">
    <property type="entry name" value="SO"/>
    <property type="match status" value="2"/>
</dbReference>
<dbReference type="GO" id="GO:0030247">
    <property type="term" value="F:polysaccharide binding"/>
    <property type="evidence" value="ECO:0007669"/>
    <property type="project" value="InterPro"/>
</dbReference>
<keyword evidence="6" id="KW-1015">Disulfide bond</keyword>
<reference evidence="11" key="1">
    <citation type="submission" date="2025-08" db="UniProtKB">
        <authorList>
            <consortium name="Ensembl"/>
        </authorList>
    </citation>
    <scope>IDENTIFICATION</scope>
</reference>
<dbReference type="FunFam" id="4.10.410.20:FF:000001">
    <property type="entry name" value="Ectonucleotide pyrophosphatase/phosphodiesterase family member 2"/>
    <property type="match status" value="1"/>
</dbReference>
<feature type="region of interest" description="Disordered" evidence="8">
    <location>
        <begin position="1"/>
        <end position="21"/>
    </location>
</feature>
<dbReference type="Gene3D" id="4.10.410.20">
    <property type="match status" value="2"/>
</dbReference>
<sequence>MQGNGEKAAGNGRQEGLGGRGAADGELQAAAVPMLPALEVAEEPEKAPGGKSKDPNTYKVLSLILCVCVLTTILGCIFGLKPSCSKDVKTCKGRCFERTFGSCRCDRDCVKLGNCCLDYQETCIQPAHIWTCNKFRCGEKRRPEYHCSCSDDCVENNDCCVNYQAACKGEASWVEEECEDITEPQCPKGFNKSPVLLFSLDGFRAEYLQTWGGLLPGLYPESHGIIDNKMYDLKRNAYFTLKSKEKFNPEWYQGEPVSITALLFISNTNFVKCVTKILSILEIHIVDLLLVVTVLHWLQLPEDER</sequence>
<dbReference type="SUPFAM" id="SSF90188">
    <property type="entry name" value="Somatomedin B domain"/>
    <property type="match status" value="2"/>
</dbReference>
<dbReference type="PRINTS" id="PR00022">
    <property type="entry name" value="SOMATOMEDINB"/>
</dbReference>
<dbReference type="Proteomes" id="UP000694428">
    <property type="component" value="Unplaced"/>
</dbReference>
<dbReference type="PANTHER" id="PTHR10151:SF77">
    <property type="entry name" value="ECTONUCLEOTIDE PYROPHOSPHATASE_PHOSPHODIESTERASE FAMILY MEMBER 1"/>
    <property type="match status" value="1"/>
</dbReference>
<dbReference type="GO" id="GO:0046872">
    <property type="term" value="F:metal ion binding"/>
    <property type="evidence" value="ECO:0007669"/>
    <property type="project" value="UniProtKB-KW"/>
</dbReference>
<keyword evidence="5" id="KW-0378">Hydrolase</keyword>
<dbReference type="GO" id="GO:0030505">
    <property type="term" value="P:inorganic diphosphate transport"/>
    <property type="evidence" value="ECO:0007669"/>
    <property type="project" value="TreeGrafter"/>
</dbReference>
<dbReference type="FunFam" id="4.10.410.20:FF:000003">
    <property type="entry name" value="Ectonucleotide pyrophosphatase/phosphodiesterase family member 1"/>
    <property type="match status" value="1"/>
</dbReference>
<dbReference type="GO" id="GO:0005576">
    <property type="term" value="C:extracellular region"/>
    <property type="evidence" value="ECO:0007669"/>
    <property type="project" value="UniProtKB-SubCell"/>
</dbReference>
<evidence type="ECO:0000313" key="12">
    <source>
        <dbReference type="Proteomes" id="UP000694428"/>
    </source>
</evidence>
<dbReference type="InterPro" id="IPR002591">
    <property type="entry name" value="Phosphodiest/P_Trfase"/>
</dbReference>
<feature type="transmembrane region" description="Helical" evidence="9">
    <location>
        <begin position="60"/>
        <end position="80"/>
    </location>
</feature>
<keyword evidence="2" id="KW-0964">Secreted</keyword>
<keyword evidence="7" id="KW-0325">Glycoprotein</keyword>
<dbReference type="GO" id="GO:0045599">
    <property type="term" value="P:negative regulation of fat cell differentiation"/>
    <property type="evidence" value="ECO:0007669"/>
    <property type="project" value="TreeGrafter"/>
</dbReference>
<evidence type="ECO:0000259" key="10">
    <source>
        <dbReference type="PROSITE" id="PS50958"/>
    </source>
</evidence>
<protein>
    <recommendedName>
        <fullName evidence="10">SMB domain-containing protein</fullName>
    </recommendedName>
</protein>
<dbReference type="Gene3D" id="3.40.720.10">
    <property type="entry name" value="Alkaline Phosphatase, subunit A"/>
    <property type="match status" value="1"/>
</dbReference>
<evidence type="ECO:0000256" key="3">
    <source>
        <dbReference type="ARBA" id="ARBA00022723"/>
    </source>
</evidence>
<name>A0A8C9FIK5_PAVCR</name>
<evidence type="ECO:0000256" key="8">
    <source>
        <dbReference type="SAM" id="MobiDB-lite"/>
    </source>
</evidence>
<dbReference type="SUPFAM" id="SSF53649">
    <property type="entry name" value="Alkaline phosphatase-like"/>
    <property type="match status" value="1"/>
</dbReference>
<dbReference type="GO" id="GO:0006955">
    <property type="term" value="P:immune response"/>
    <property type="evidence" value="ECO:0007669"/>
    <property type="project" value="InterPro"/>
</dbReference>
<evidence type="ECO:0000256" key="9">
    <source>
        <dbReference type="SAM" id="Phobius"/>
    </source>
</evidence>
<feature type="transmembrane region" description="Helical" evidence="9">
    <location>
        <begin position="277"/>
        <end position="298"/>
    </location>
</feature>
<accession>A0A8C9FIK5</accession>
<dbReference type="GO" id="GO:0005044">
    <property type="term" value="F:scavenger receptor activity"/>
    <property type="evidence" value="ECO:0007669"/>
    <property type="project" value="InterPro"/>
</dbReference>
<dbReference type="InterPro" id="IPR001212">
    <property type="entry name" value="Somatomedin_B_dom"/>
</dbReference>
<comment type="subcellular location">
    <subcellularLocation>
        <location evidence="1">Secreted</location>
    </subcellularLocation>
</comment>
<evidence type="ECO:0000256" key="7">
    <source>
        <dbReference type="ARBA" id="ARBA00023180"/>
    </source>
</evidence>
<dbReference type="Pfam" id="PF01033">
    <property type="entry name" value="Somatomedin_B"/>
    <property type="match status" value="2"/>
</dbReference>
<dbReference type="PROSITE" id="PS00524">
    <property type="entry name" value="SMB_1"/>
    <property type="match status" value="2"/>
</dbReference>